<name>A0A1M4SUQ3_LOKAT</name>
<evidence type="ECO:0000313" key="2">
    <source>
        <dbReference type="Proteomes" id="UP000183987"/>
    </source>
</evidence>
<dbReference type="RefSeq" id="WP_143155314.1">
    <property type="nucleotide sequence ID" value="NZ_FQUE01000001.1"/>
</dbReference>
<accession>A0A1M4SUQ3</accession>
<dbReference type="AlphaFoldDB" id="A0A1M4SUQ3"/>
<proteinExistence type="predicted"/>
<organism evidence="1 2">
    <name type="scientific">Loktanella atrilutea</name>
    <dbReference type="NCBI Taxonomy" id="366533"/>
    <lineage>
        <taxon>Bacteria</taxon>
        <taxon>Pseudomonadati</taxon>
        <taxon>Pseudomonadota</taxon>
        <taxon>Alphaproteobacteria</taxon>
        <taxon>Rhodobacterales</taxon>
        <taxon>Roseobacteraceae</taxon>
        <taxon>Loktanella</taxon>
    </lineage>
</organism>
<evidence type="ECO:0000313" key="1">
    <source>
        <dbReference type="EMBL" id="SHE35943.1"/>
    </source>
</evidence>
<reference evidence="1" key="1">
    <citation type="submission" date="2016-11" db="EMBL/GenBank/DDBJ databases">
        <authorList>
            <person name="Jaros S."/>
            <person name="Januszkiewicz K."/>
            <person name="Wedrychowicz H."/>
        </authorList>
    </citation>
    <scope>NUCLEOTIDE SEQUENCE [LARGE SCALE GENOMIC DNA]</scope>
    <source>
        <strain evidence="1">DSM 29326</strain>
    </source>
</reference>
<gene>
    <name evidence="1" type="ORF">SAMN05444339_101147</name>
</gene>
<dbReference type="EMBL" id="FQUE01000001">
    <property type="protein sequence ID" value="SHE35943.1"/>
    <property type="molecule type" value="Genomic_DNA"/>
</dbReference>
<protein>
    <submittedName>
        <fullName evidence="1">Uncharacterized protein</fullName>
    </submittedName>
</protein>
<keyword evidence="2" id="KW-1185">Reference proteome</keyword>
<sequence>MTYKLYLKEFIPSEVSEIIPGSAFNYSVWSRWLSATIPQNIDERFRANARHHLQIILVGLEMKFGLIIANRDYRNTGVGHGLLYEPYLWNLILETSIATYSLVEGLGVALYLEGLHGESTEGLRIDESDWASVIKAAWMPDYIGFDDDLAIVRRGRNRIYQNDLSAPIANFLDIDPRTVFPAVERILHAVFGGCVKSAAFLPDSTNLFSPHNN</sequence>
<dbReference type="Proteomes" id="UP000183987">
    <property type="component" value="Unassembled WGS sequence"/>
</dbReference>
<dbReference type="OrthoDB" id="7826965at2"/>